<dbReference type="SUPFAM" id="SSF51182">
    <property type="entry name" value="RmlC-like cupins"/>
    <property type="match status" value="1"/>
</dbReference>
<accession>A0ABY1PLC9</accession>
<dbReference type="Gene3D" id="2.60.120.10">
    <property type="entry name" value="Jelly Rolls"/>
    <property type="match status" value="1"/>
</dbReference>
<name>A0ABY1PLC9_9HYPH</name>
<dbReference type="RefSeq" id="WP_155190757.1">
    <property type="nucleotide sequence ID" value="NZ_BAAAEA010000002.1"/>
</dbReference>
<dbReference type="Proteomes" id="UP001157914">
    <property type="component" value="Unassembled WGS sequence"/>
</dbReference>
<keyword evidence="3" id="KW-1185">Reference proteome</keyword>
<reference evidence="2 3" key="1">
    <citation type="submission" date="2017-05" db="EMBL/GenBank/DDBJ databases">
        <authorList>
            <person name="Varghese N."/>
            <person name="Submissions S."/>
        </authorList>
    </citation>
    <scope>NUCLEOTIDE SEQUENCE [LARGE SCALE GENOMIC DNA]</scope>
    <source>
        <strain evidence="2 3">DSM 15949</strain>
    </source>
</reference>
<proteinExistence type="predicted"/>
<dbReference type="PANTHER" id="PTHR40943">
    <property type="entry name" value="CYTOPLASMIC PROTEIN-RELATED"/>
    <property type="match status" value="1"/>
</dbReference>
<organism evidence="2 3">
    <name type="scientific">Roseibium denhamense</name>
    <dbReference type="NCBI Taxonomy" id="76305"/>
    <lineage>
        <taxon>Bacteria</taxon>
        <taxon>Pseudomonadati</taxon>
        <taxon>Pseudomonadota</taxon>
        <taxon>Alphaproteobacteria</taxon>
        <taxon>Hyphomicrobiales</taxon>
        <taxon>Stappiaceae</taxon>
        <taxon>Roseibium</taxon>
    </lineage>
</organism>
<dbReference type="InterPro" id="IPR014710">
    <property type="entry name" value="RmlC-like_jellyroll"/>
</dbReference>
<evidence type="ECO:0000313" key="2">
    <source>
        <dbReference type="EMBL" id="SMP34933.1"/>
    </source>
</evidence>
<dbReference type="EMBL" id="FXTT01000006">
    <property type="protein sequence ID" value="SMP34933.1"/>
    <property type="molecule type" value="Genomic_DNA"/>
</dbReference>
<dbReference type="InterPro" id="IPR008579">
    <property type="entry name" value="UGlyAH_Cupin_dom"/>
</dbReference>
<gene>
    <name evidence="2" type="ORF">SAMN06265374_3918</name>
</gene>
<evidence type="ECO:0000313" key="3">
    <source>
        <dbReference type="Proteomes" id="UP001157914"/>
    </source>
</evidence>
<protein>
    <recommendedName>
        <fullName evidence="1">(S)-ureidoglycine aminohydrolase cupin domain-containing protein</fullName>
    </recommendedName>
</protein>
<dbReference type="InterPro" id="IPR011051">
    <property type="entry name" value="RmlC_Cupin_sf"/>
</dbReference>
<feature type="domain" description="(S)-ureidoglycine aminohydrolase cupin" evidence="1">
    <location>
        <begin position="56"/>
        <end position="118"/>
    </location>
</feature>
<comment type="caution">
    <text evidence="2">The sequence shown here is derived from an EMBL/GenBank/DDBJ whole genome shotgun (WGS) entry which is preliminary data.</text>
</comment>
<dbReference type="PANTHER" id="PTHR40943:SF1">
    <property type="entry name" value="CYTOPLASMIC PROTEIN"/>
    <property type="match status" value="1"/>
</dbReference>
<dbReference type="Pfam" id="PF05899">
    <property type="entry name" value="Cupin_3"/>
    <property type="match status" value="1"/>
</dbReference>
<evidence type="ECO:0000259" key="1">
    <source>
        <dbReference type="Pfam" id="PF05899"/>
    </source>
</evidence>
<sequence>MNDGSQAQRGLLTVGHLDKEALQPSPIQKEWILEGAPEARSRNLSRIGDDWTVVDHWSCTAGKFRWHYFFDETVMFLEGEAFITDENGVEYHAVPGTTLSFKDGSSAVWVVPEYIRKVAFNQKSVPTYLHLMCRAANKLHRMVFR</sequence>